<dbReference type="GO" id="GO:0006313">
    <property type="term" value="P:DNA transposition"/>
    <property type="evidence" value="ECO:0007669"/>
    <property type="project" value="InterPro"/>
</dbReference>
<dbReference type="Proteomes" id="UP000062317">
    <property type="component" value="Unassembled WGS sequence"/>
</dbReference>
<evidence type="ECO:0000313" key="4">
    <source>
        <dbReference type="Proteomes" id="UP000062317"/>
    </source>
</evidence>
<name>A0A106EEW3_9BURK</name>
<feature type="domain" description="Transposase IS4 N-terminal" evidence="2">
    <location>
        <begin position="18"/>
        <end position="109"/>
    </location>
</feature>
<sequence>MLSSHLTYLSAAQQPAPDLSRLAEHLPHEWIEHAVKATGAASIRRRRLPAEQVVWLVIALAMYRHWSINEVLDSLDLALPNEAAPFVSKSAVAQARQRVGEAPLAWLFERTAWAWTMQDAARHTFKGLSLWAMDGTTLRTADSPVNREHFGAQRYASGKVASYPQVRAVTLTAIPTHLVADINFGVYDTNEMVYAQDLLPQIPDNSLTVFDKGFLAARILCGLTMHGRNRHFLIPAKSHTRWDVIDGTPDDAMVRMRVSPQARKQSPELPEFWQARAIRTIDARGRERVLLTSLNDRQRFKPADIVACYERRWQIETSYRELKQSLLGAELTLRSRTVEGVYQEIWGALIAYNLIRREIASAAWEAKLDPTDISFVRAFHVIQHEMMWAAVTPAFGKIPAWLNRLHARLAFETVEKQRGRKCPRVVKALPQRYSVRHLKVP</sequence>
<proteinExistence type="predicted"/>
<dbReference type="GO" id="GO:0003677">
    <property type="term" value="F:DNA binding"/>
    <property type="evidence" value="ECO:0007669"/>
    <property type="project" value="InterPro"/>
</dbReference>
<dbReference type="SUPFAM" id="SSF53098">
    <property type="entry name" value="Ribonuclease H-like"/>
    <property type="match status" value="1"/>
</dbReference>
<protein>
    <submittedName>
        <fullName evidence="3">Transposase</fullName>
    </submittedName>
</protein>
<dbReference type="Pfam" id="PF13006">
    <property type="entry name" value="Nterm_IS4"/>
    <property type="match status" value="1"/>
</dbReference>
<dbReference type="PANTHER" id="PTHR37529">
    <property type="entry name" value="TRANSPOSASE INSG FOR INSERTION SEQUENCE ELEMENT IS4-RELATED"/>
    <property type="match status" value="1"/>
</dbReference>
<dbReference type="AlphaFoldDB" id="A0A106EEW3"/>
<dbReference type="RefSeq" id="WP_060105490.1">
    <property type="nucleotide sequence ID" value="NZ_LPEQ01000056.1"/>
</dbReference>
<evidence type="ECO:0000259" key="1">
    <source>
        <dbReference type="Pfam" id="PF01609"/>
    </source>
</evidence>
<dbReference type="Gene3D" id="3.90.350.10">
    <property type="entry name" value="Transposase Inhibitor Protein From Tn5, Chain A, domain 1"/>
    <property type="match status" value="1"/>
</dbReference>
<dbReference type="InterPro" id="IPR002559">
    <property type="entry name" value="Transposase_11"/>
</dbReference>
<organism evidence="3 4">
    <name type="scientific">Burkholderia territorii</name>
    <dbReference type="NCBI Taxonomy" id="1503055"/>
    <lineage>
        <taxon>Bacteria</taxon>
        <taxon>Pseudomonadati</taxon>
        <taxon>Pseudomonadota</taxon>
        <taxon>Betaproteobacteria</taxon>
        <taxon>Burkholderiales</taxon>
        <taxon>Burkholderiaceae</taxon>
        <taxon>Burkholderia</taxon>
        <taxon>Burkholderia cepacia complex</taxon>
    </lineage>
</organism>
<evidence type="ECO:0000259" key="2">
    <source>
        <dbReference type="Pfam" id="PF13006"/>
    </source>
</evidence>
<gene>
    <name evidence="3" type="ORF">WT27_02405</name>
</gene>
<reference evidence="3 4" key="1">
    <citation type="submission" date="2015-11" db="EMBL/GenBank/DDBJ databases">
        <title>Expanding the genomic diversity of Burkholderia species for the development of highly accurate diagnostics.</title>
        <authorList>
            <person name="Sahl J."/>
            <person name="Keim P."/>
            <person name="Wagner D."/>
        </authorList>
    </citation>
    <scope>NUCLEOTIDE SEQUENCE [LARGE SCALE GENOMIC DNA]</scope>
    <source>
        <strain evidence="3 4">MSMB1301WGS</strain>
    </source>
</reference>
<accession>A0A106EEW3</accession>
<feature type="domain" description="Transposase IS4-like" evidence="1">
    <location>
        <begin position="131"/>
        <end position="354"/>
    </location>
</feature>
<comment type="caution">
    <text evidence="3">The sequence shown here is derived from an EMBL/GenBank/DDBJ whole genome shotgun (WGS) entry which is preliminary data.</text>
</comment>
<dbReference type="PANTHER" id="PTHR37529:SF1">
    <property type="entry name" value="TRANSPOSASE INSG FOR INSERTION SEQUENCE ELEMENT IS4-RELATED"/>
    <property type="match status" value="1"/>
</dbReference>
<dbReference type="InterPro" id="IPR047952">
    <property type="entry name" value="Transpos_IS4"/>
</dbReference>
<dbReference type="InterPro" id="IPR012337">
    <property type="entry name" value="RNaseH-like_sf"/>
</dbReference>
<dbReference type="InterPro" id="IPR024473">
    <property type="entry name" value="Transposases_IS4_N"/>
</dbReference>
<keyword evidence="4" id="KW-1185">Reference proteome</keyword>
<dbReference type="EMBL" id="LPEQ01000056">
    <property type="protein sequence ID" value="KVV49291.1"/>
    <property type="molecule type" value="Genomic_DNA"/>
</dbReference>
<dbReference type="NCBIfam" id="NF033592">
    <property type="entry name" value="transpos_IS4_1"/>
    <property type="match status" value="1"/>
</dbReference>
<dbReference type="Pfam" id="PF01609">
    <property type="entry name" value="DDE_Tnp_1"/>
    <property type="match status" value="1"/>
</dbReference>
<evidence type="ECO:0000313" key="3">
    <source>
        <dbReference type="EMBL" id="KVV49291.1"/>
    </source>
</evidence>
<dbReference type="GO" id="GO:0004803">
    <property type="term" value="F:transposase activity"/>
    <property type="evidence" value="ECO:0007669"/>
    <property type="project" value="InterPro"/>
</dbReference>